<keyword evidence="2" id="KW-1003">Cell membrane</keyword>
<evidence type="ECO:0000313" key="8">
    <source>
        <dbReference type="Proteomes" id="UP000671879"/>
    </source>
</evidence>
<sequence>MRAFLVRRRRQILVTLALLSVWGLFLLASPTAFSKAPIYRSFMSTIPVTLVLTLGMTLLVVLGEMDLSFPSVSAAAAYLFAFLYAKAGWPPPAAFGAALLSGAAMGLVNGFLVVRVGVPSIIATIGTQFFWRGLILLLADGLAISLSSIRGDWLQTLFVGRLCLWEIPAQALWGLAVALLLALLLNRHPFGDALLFIGDNGKTAEMMGLPVARIRIGAFVIMGLLSAFAGLLATLELNNWWPTQGEGYMLLVFAAVFVGGTSAYGGEGTIYGSFVGAVLIGIIEAGLVSSGFVGFWTRLVHGLVIILSVSAYALMAKRRGG</sequence>
<keyword evidence="5 6" id="KW-0472">Membrane</keyword>
<organism evidence="7 8">
    <name type="scientific">Aminithiophilus ramosus</name>
    <dbReference type="NCBI Taxonomy" id="3029084"/>
    <lineage>
        <taxon>Bacteria</taxon>
        <taxon>Thermotogati</taxon>
        <taxon>Synergistota</taxon>
        <taxon>Synergistia</taxon>
        <taxon>Synergistales</taxon>
        <taxon>Aminithiophilaceae</taxon>
        <taxon>Aminithiophilus</taxon>
    </lineage>
</organism>
<feature type="transmembrane region" description="Helical" evidence="6">
    <location>
        <begin position="167"/>
        <end position="185"/>
    </location>
</feature>
<evidence type="ECO:0000256" key="4">
    <source>
        <dbReference type="ARBA" id="ARBA00022989"/>
    </source>
</evidence>
<feature type="transmembrane region" description="Helical" evidence="6">
    <location>
        <begin position="129"/>
        <end position="147"/>
    </location>
</feature>
<feature type="transmembrane region" description="Helical" evidence="6">
    <location>
        <begin position="93"/>
        <end position="117"/>
    </location>
</feature>
<protein>
    <submittedName>
        <fullName evidence="7">ABC transporter permease</fullName>
    </submittedName>
</protein>
<comment type="subcellular location">
    <subcellularLocation>
        <location evidence="1">Cell membrane</location>
        <topology evidence="1">Multi-pass membrane protein</topology>
    </subcellularLocation>
</comment>
<dbReference type="PANTHER" id="PTHR32196:SF72">
    <property type="entry name" value="RIBOSE IMPORT PERMEASE PROTEIN RBSC"/>
    <property type="match status" value="1"/>
</dbReference>
<dbReference type="AlphaFoldDB" id="A0A9Q7AEJ3"/>
<keyword evidence="3 6" id="KW-0812">Transmembrane</keyword>
<dbReference type="EMBL" id="CP072943">
    <property type="protein sequence ID" value="QTX32879.1"/>
    <property type="molecule type" value="Genomic_DNA"/>
</dbReference>
<dbReference type="RefSeq" id="WP_274374141.1">
    <property type="nucleotide sequence ID" value="NZ_CP072943.1"/>
</dbReference>
<dbReference type="GO" id="GO:0022857">
    <property type="term" value="F:transmembrane transporter activity"/>
    <property type="evidence" value="ECO:0007669"/>
    <property type="project" value="InterPro"/>
</dbReference>
<evidence type="ECO:0000256" key="2">
    <source>
        <dbReference type="ARBA" id="ARBA00022475"/>
    </source>
</evidence>
<feature type="transmembrane region" description="Helical" evidence="6">
    <location>
        <begin position="69"/>
        <end position="87"/>
    </location>
</feature>
<feature type="transmembrane region" description="Helical" evidence="6">
    <location>
        <begin position="271"/>
        <end position="293"/>
    </location>
</feature>
<dbReference type="PANTHER" id="PTHR32196">
    <property type="entry name" value="ABC TRANSPORTER PERMEASE PROTEIN YPHD-RELATED-RELATED"/>
    <property type="match status" value="1"/>
</dbReference>
<dbReference type="Pfam" id="PF02653">
    <property type="entry name" value="BPD_transp_2"/>
    <property type="match status" value="1"/>
</dbReference>
<accession>A0A9Q7AEJ3</accession>
<evidence type="ECO:0000256" key="5">
    <source>
        <dbReference type="ARBA" id="ARBA00023136"/>
    </source>
</evidence>
<feature type="transmembrane region" description="Helical" evidence="6">
    <location>
        <begin position="299"/>
        <end position="316"/>
    </location>
</feature>
<dbReference type="InterPro" id="IPR001851">
    <property type="entry name" value="ABC_transp_permease"/>
</dbReference>
<dbReference type="KEGG" id="aram:KAR29_02885"/>
<feature type="transmembrane region" description="Helical" evidence="6">
    <location>
        <begin position="216"/>
        <end position="235"/>
    </location>
</feature>
<gene>
    <name evidence="7" type="ORF">KAR29_02885</name>
</gene>
<proteinExistence type="predicted"/>
<reference evidence="8" key="1">
    <citation type="submission" date="2021-04" db="EMBL/GenBank/DDBJ databases">
        <title>A novel Synergistetes isolate from a pyrite-forming mixed culture.</title>
        <authorList>
            <person name="Bunk B."/>
            <person name="Sproer C."/>
            <person name="Spring S."/>
            <person name="Pester M."/>
        </authorList>
    </citation>
    <scope>NUCLEOTIDE SEQUENCE [LARGE SCALE GENOMIC DNA]</scope>
    <source>
        <strain evidence="8">J.5.4.2-T.3.5.2</strain>
    </source>
</reference>
<feature type="transmembrane region" description="Helical" evidence="6">
    <location>
        <begin position="247"/>
        <end position="264"/>
    </location>
</feature>
<evidence type="ECO:0000256" key="3">
    <source>
        <dbReference type="ARBA" id="ARBA00022692"/>
    </source>
</evidence>
<dbReference type="CDD" id="cd06579">
    <property type="entry name" value="TM_PBP1_transp_AraH_like"/>
    <property type="match status" value="1"/>
</dbReference>
<feature type="transmembrane region" description="Helical" evidence="6">
    <location>
        <begin position="44"/>
        <end position="62"/>
    </location>
</feature>
<evidence type="ECO:0000313" key="7">
    <source>
        <dbReference type="EMBL" id="QTX32879.1"/>
    </source>
</evidence>
<evidence type="ECO:0000256" key="6">
    <source>
        <dbReference type="SAM" id="Phobius"/>
    </source>
</evidence>
<dbReference type="GO" id="GO:0005886">
    <property type="term" value="C:plasma membrane"/>
    <property type="evidence" value="ECO:0007669"/>
    <property type="project" value="UniProtKB-SubCell"/>
</dbReference>
<keyword evidence="8" id="KW-1185">Reference proteome</keyword>
<evidence type="ECO:0000256" key="1">
    <source>
        <dbReference type="ARBA" id="ARBA00004651"/>
    </source>
</evidence>
<name>A0A9Q7AEJ3_9BACT</name>
<dbReference type="Proteomes" id="UP000671879">
    <property type="component" value="Chromosome"/>
</dbReference>
<keyword evidence="4 6" id="KW-1133">Transmembrane helix</keyword>